<dbReference type="AlphaFoldDB" id="A0A699L6P9"/>
<reference evidence="1" key="1">
    <citation type="journal article" date="2019" name="Sci. Rep.">
        <title>Draft genome of Tanacetum cinerariifolium, the natural source of mosquito coil.</title>
        <authorList>
            <person name="Yamashiro T."/>
            <person name="Shiraishi A."/>
            <person name="Satake H."/>
            <person name="Nakayama K."/>
        </authorList>
    </citation>
    <scope>NUCLEOTIDE SEQUENCE</scope>
</reference>
<sequence length="133" mass="15487">MCNKLVLFQALHGDALLRDKEYRRAIMEAIPSKVRNLQMNLLMGKLYRYSKHIRPSITCYKECLRHCPYVIEAITALAELGVQAKDIFLLLPQTPSRSGRPPFDQFESSRWLQRYVEAQCCIASNDYKGWSFL</sequence>
<comment type="caution">
    <text evidence="1">The sequence shown here is derived from an EMBL/GenBank/DDBJ whole genome shotgun (WGS) entry which is preliminary data.</text>
</comment>
<accession>A0A699L6P9</accession>
<gene>
    <name evidence="1" type="ORF">Tci_700271</name>
</gene>
<proteinExistence type="predicted"/>
<organism evidence="1">
    <name type="scientific">Tanacetum cinerariifolium</name>
    <name type="common">Dalmatian daisy</name>
    <name type="synonym">Chrysanthemum cinerariifolium</name>
    <dbReference type="NCBI Taxonomy" id="118510"/>
    <lineage>
        <taxon>Eukaryota</taxon>
        <taxon>Viridiplantae</taxon>
        <taxon>Streptophyta</taxon>
        <taxon>Embryophyta</taxon>
        <taxon>Tracheophyta</taxon>
        <taxon>Spermatophyta</taxon>
        <taxon>Magnoliopsida</taxon>
        <taxon>eudicotyledons</taxon>
        <taxon>Gunneridae</taxon>
        <taxon>Pentapetalae</taxon>
        <taxon>asterids</taxon>
        <taxon>campanulids</taxon>
        <taxon>Asterales</taxon>
        <taxon>Asteraceae</taxon>
        <taxon>Asteroideae</taxon>
        <taxon>Anthemideae</taxon>
        <taxon>Anthemidinae</taxon>
        <taxon>Tanacetum</taxon>
    </lineage>
</organism>
<dbReference type="InterPro" id="IPR011990">
    <property type="entry name" value="TPR-like_helical_dom_sf"/>
</dbReference>
<name>A0A699L6P9_TANCI</name>
<dbReference type="Gene3D" id="1.25.40.10">
    <property type="entry name" value="Tetratricopeptide repeat domain"/>
    <property type="match status" value="1"/>
</dbReference>
<dbReference type="EMBL" id="BKCJ010592696">
    <property type="protein sequence ID" value="GFB28300.1"/>
    <property type="molecule type" value="Genomic_DNA"/>
</dbReference>
<protein>
    <submittedName>
        <fullName evidence="1">Anaphase-promoting complex subunit 7</fullName>
    </submittedName>
</protein>
<evidence type="ECO:0000313" key="1">
    <source>
        <dbReference type="EMBL" id="GFB28300.1"/>
    </source>
</evidence>